<evidence type="ECO:0000256" key="2">
    <source>
        <dbReference type="ARBA" id="ARBA00006213"/>
    </source>
</evidence>
<feature type="transmembrane region" description="Helical" evidence="7">
    <location>
        <begin position="162"/>
        <end position="180"/>
    </location>
</feature>
<dbReference type="EMBL" id="JADFTS010000004">
    <property type="protein sequence ID" value="KAF9611127.1"/>
    <property type="molecule type" value="Genomic_DNA"/>
</dbReference>
<evidence type="ECO:0000256" key="6">
    <source>
        <dbReference type="ARBA" id="ARBA00023136"/>
    </source>
</evidence>
<keyword evidence="6 7" id="KW-0472">Membrane</keyword>
<gene>
    <name evidence="8" type="ORF">IFM89_027071</name>
</gene>
<dbReference type="PANTHER" id="PTHR31376">
    <property type="entry name" value="OS09G0467300 PROTEIN-RELATED"/>
    <property type="match status" value="1"/>
</dbReference>
<comment type="subcellular location">
    <subcellularLocation>
        <location evidence="1">Membrane</location>
    </subcellularLocation>
</comment>
<feature type="transmembrane region" description="Helical" evidence="7">
    <location>
        <begin position="103"/>
        <end position="129"/>
    </location>
</feature>
<evidence type="ECO:0000256" key="4">
    <source>
        <dbReference type="ARBA" id="ARBA00022692"/>
    </source>
</evidence>
<reference evidence="8 9" key="1">
    <citation type="submission" date="2020-10" db="EMBL/GenBank/DDBJ databases">
        <title>The Coptis chinensis genome and diversification of protoberbering-type alkaloids.</title>
        <authorList>
            <person name="Wang B."/>
            <person name="Shu S."/>
            <person name="Song C."/>
            <person name="Liu Y."/>
        </authorList>
    </citation>
    <scope>NUCLEOTIDE SEQUENCE [LARGE SCALE GENOMIC DNA]</scope>
    <source>
        <strain evidence="8">HL-2020</strain>
        <tissue evidence="8">Leaf</tissue>
    </source>
</reference>
<feature type="transmembrane region" description="Helical" evidence="7">
    <location>
        <begin position="24"/>
        <end position="46"/>
    </location>
</feature>
<dbReference type="Proteomes" id="UP000631114">
    <property type="component" value="Unassembled WGS sequence"/>
</dbReference>
<proteinExistence type="inferred from homology"/>
<comment type="similarity">
    <text evidence="2">Belongs to the purine permeases (TC 2.A.7.14) family.</text>
</comment>
<evidence type="ECO:0000256" key="1">
    <source>
        <dbReference type="ARBA" id="ARBA00004370"/>
    </source>
</evidence>
<dbReference type="OrthoDB" id="1865379at2759"/>
<name>A0A835I7I5_9MAGN</name>
<keyword evidence="5 7" id="KW-1133">Transmembrane helix</keyword>
<evidence type="ECO:0008006" key="10">
    <source>
        <dbReference type="Google" id="ProtNLM"/>
    </source>
</evidence>
<evidence type="ECO:0000256" key="3">
    <source>
        <dbReference type="ARBA" id="ARBA00022448"/>
    </source>
</evidence>
<dbReference type="GO" id="GO:0016020">
    <property type="term" value="C:membrane"/>
    <property type="evidence" value="ECO:0007669"/>
    <property type="project" value="UniProtKB-SubCell"/>
</dbReference>
<dbReference type="GO" id="GO:0005345">
    <property type="term" value="F:purine nucleobase transmembrane transporter activity"/>
    <property type="evidence" value="ECO:0007669"/>
    <property type="project" value="UniProtKB-ARBA"/>
</dbReference>
<keyword evidence="4 7" id="KW-0812">Transmembrane</keyword>
<sequence length="183" mass="19797">MSVGSILLGLQTNGDRPAGVTNGQYLLGFFLTLGSAALLGLIWPLVELSYGKAKRPVNYSIVLQFQINLAIFATIFSTIGMLVNKDFQAMGREAEDYGLGKGMYYTVLAAGAVAWQLSFIGGLGVIYCVNSLLNGILSAVLLPITEIVAVIAYHESFNGEKALALFLCLWGFYFILLWGVQIE</sequence>
<keyword evidence="9" id="KW-1185">Reference proteome</keyword>
<protein>
    <recommendedName>
        <fullName evidence="10">Purine permease</fullName>
    </recommendedName>
</protein>
<evidence type="ECO:0000256" key="7">
    <source>
        <dbReference type="SAM" id="Phobius"/>
    </source>
</evidence>
<feature type="transmembrane region" description="Helical" evidence="7">
    <location>
        <begin position="136"/>
        <end position="156"/>
    </location>
</feature>
<accession>A0A835I7I5</accession>
<dbReference type="InterPro" id="IPR030182">
    <property type="entry name" value="PUP_plant"/>
</dbReference>
<dbReference type="AlphaFoldDB" id="A0A835I7I5"/>
<comment type="caution">
    <text evidence="8">The sequence shown here is derived from an EMBL/GenBank/DDBJ whole genome shotgun (WGS) entry which is preliminary data.</text>
</comment>
<organism evidence="8 9">
    <name type="scientific">Coptis chinensis</name>
    <dbReference type="NCBI Taxonomy" id="261450"/>
    <lineage>
        <taxon>Eukaryota</taxon>
        <taxon>Viridiplantae</taxon>
        <taxon>Streptophyta</taxon>
        <taxon>Embryophyta</taxon>
        <taxon>Tracheophyta</taxon>
        <taxon>Spermatophyta</taxon>
        <taxon>Magnoliopsida</taxon>
        <taxon>Ranunculales</taxon>
        <taxon>Ranunculaceae</taxon>
        <taxon>Coptidoideae</taxon>
        <taxon>Coptis</taxon>
    </lineage>
</organism>
<evidence type="ECO:0000313" key="9">
    <source>
        <dbReference type="Proteomes" id="UP000631114"/>
    </source>
</evidence>
<dbReference type="PANTHER" id="PTHR31376:SF105">
    <property type="entry name" value="PURINE PERMEASE-RELATED"/>
    <property type="match status" value="1"/>
</dbReference>
<dbReference type="Pfam" id="PF16913">
    <property type="entry name" value="PUNUT"/>
    <property type="match status" value="1"/>
</dbReference>
<keyword evidence="3" id="KW-0813">Transport</keyword>
<dbReference type="GO" id="GO:0015211">
    <property type="term" value="F:purine nucleoside transmembrane transporter activity"/>
    <property type="evidence" value="ECO:0007669"/>
    <property type="project" value="InterPro"/>
</dbReference>
<evidence type="ECO:0000313" key="8">
    <source>
        <dbReference type="EMBL" id="KAF9611127.1"/>
    </source>
</evidence>
<feature type="transmembrane region" description="Helical" evidence="7">
    <location>
        <begin position="58"/>
        <end position="83"/>
    </location>
</feature>
<evidence type="ECO:0000256" key="5">
    <source>
        <dbReference type="ARBA" id="ARBA00022989"/>
    </source>
</evidence>